<accession>A0ACA9RUR8</accession>
<feature type="non-terminal residue" evidence="1">
    <location>
        <position position="270"/>
    </location>
</feature>
<feature type="non-terminal residue" evidence="1">
    <location>
        <position position="1"/>
    </location>
</feature>
<name>A0ACA9RUR8_9GLOM</name>
<dbReference type="Proteomes" id="UP000789920">
    <property type="component" value="Unassembled WGS sequence"/>
</dbReference>
<comment type="caution">
    <text evidence="1">The sequence shown here is derived from an EMBL/GenBank/DDBJ whole genome shotgun (WGS) entry which is preliminary data.</text>
</comment>
<keyword evidence="2" id="KW-1185">Reference proteome</keyword>
<proteinExistence type="predicted"/>
<evidence type="ECO:0000313" key="2">
    <source>
        <dbReference type="Proteomes" id="UP000789920"/>
    </source>
</evidence>
<gene>
    <name evidence="1" type="ORF">RPERSI_LOCUS22649</name>
</gene>
<reference evidence="1" key="1">
    <citation type="submission" date="2021-06" db="EMBL/GenBank/DDBJ databases">
        <authorList>
            <person name="Kallberg Y."/>
            <person name="Tangrot J."/>
            <person name="Rosling A."/>
        </authorList>
    </citation>
    <scope>NUCLEOTIDE SEQUENCE</scope>
    <source>
        <strain evidence="1">MA461A</strain>
    </source>
</reference>
<dbReference type="EMBL" id="CAJVQC010068950">
    <property type="protein sequence ID" value="CAG8808543.1"/>
    <property type="molecule type" value="Genomic_DNA"/>
</dbReference>
<evidence type="ECO:0000313" key="1">
    <source>
        <dbReference type="EMBL" id="CAG8808543.1"/>
    </source>
</evidence>
<protein>
    <submittedName>
        <fullName evidence="1">18957_t:CDS:1</fullName>
    </submittedName>
</protein>
<sequence>KELKKLKKRWRYPREKKKVDLFSHVVFPQEKVNGVWVYKIESNRLLIKQGSAVEQSKRNLAIKLKYHRPIQGKIKTLTVAWKNNKYYANFSCQLPKPKQLSINEIKRQLGIDIGIAEKLKKLYHSLSRKQHKRNESDLTKNSKHFEKARLRLMKAFRKVARRINDRNHKLSRKIVDKFDLIAYEDLKLSKTFEKRDKKRKFSKYTVEELSRLKIADFFTKLDYKAKLKGKIPRPVDPSNTSKRCFECGKINQDLEKRRWFICASPLCDYE</sequence>
<organism evidence="1 2">
    <name type="scientific">Racocetra persica</name>
    <dbReference type="NCBI Taxonomy" id="160502"/>
    <lineage>
        <taxon>Eukaryota</taxon>
        <taxon>Fungi</taxon>
        <taxon>Fungi incertae sedis</taxon>
        <taxon>Mucoromycota</taxon>
        <taxon>Glomeromycotina</taxon>
        <taxon>Glomeromycetes</taxon>
        <taxon>Diversisporales</taxon>
        <taxon>Gigasporaceae</taxon>
        <taxon>Racocetra</taxon>
    </lineage>
</organism>